<gene>
    <name evidence="2" type="ORF">Lalb_Chr04g0259491</name>
</gene>
<name>A0A6A4QQL3_LUPAL</name>
<protein>
    <submittedName>
        <fullName evidence="2">Uncharacterized protein</fullName>
    </submittedName>
</protein>
<proteinExistence type="predicted"/>
<organism evidence="2 3">
    <name type="scientific">Lupinus albus</name>
    <name type="common">White lupine</name>
    <name type="synonym">Lupinus termis</name>
    <dbReference type="NCBI Taxonomy" id="3870"/>
    <lineage>
        <taxon>Eukaryota</taxon>
        <taxon>Viridiplantae</taxon>
        <taxon>Streptophyta</taxon>
        <taxon>Embryophyta</taxon>
        <taxon>Tracheophyta</taxon>
        <taxon>Spermatophyta</taxon>
        <taxon>Magnoliopsida</taxon>
        <taxon>eudicotyledons</taxon>
        <taxon>Gunneridae</taxon>
        <taxon>Pentapetalae</taxon>
        <taxon>rosids</taxon>
        <taxon>fabids</taxon>
        <taxon>Fabales</taxon>
        <taxon>Fabaceae</taxon>
        <taxon>Papilionoideae</taxon>
        <taxon>50 kb inversion clade</taxon>
        <taxon>genistoids sensu lato</taxon>
        <taxon>core genistoids</taxon>
        <taxon>Genisteae</taxon>
        <taxon>Lupinus</taxon>
    </lineage>
</organism>
<evidence type="ECO:0000313" key="3">
    <source>
        <dbReference type="Proteomes" id="UP000447434"/>
    </source>
</evidence>
<dbReference type="AlphaFoldDB" id="A0A6A4QQL3"/>
<sequence>MAECGFKNYLIWLELLNHISLTFFHNLHKFFLYLFLHNLFSCTTLFTINFASFLAFILRIITSPNSSNPFIHNHIGHFEFRDSLSQLPL</sequence>
<evidence type="ECO:0000313" key="2">
    <source>
        <dbReference type="EMBL" id="KAE9615837.1"/>
    </source>
</evidence>
<keyword evidence="1" id="KW-1133">Transmembrane helix</keyword>
<keyword evidence="1" id="KW-0472">Membrane</keyword>
<accession>A0A6A4QQL3</accession>
<reference evidence="3" key="1">
    <citation type="journal article" date="2020" name="Nat. Commun.">
        <title>Genome sequence of the cluster root forming white lupin.</title>
        <authorList>
            <person name="Hufnagel B."/>
            <person name="Marques A."/>
            <person name="Soriano A."/>
            <person name="Marques L."/>
            <person name="Divol F."/>
            <person name="Doumas P."/>
            <person name="Sallet E."/>
            <person name="Mancinotti D."/>
            <person name="Carrere S."/>
            <person name="Marande W."/>
            <person name="Arribat S."/>
            <person name="Keller J."/>
            <person name="Huneau C."/>
            <person name="Blein T."/>
            <person name="Aime D."/>
            <person name="Laguerre M."/>
            <person name="Taylor J."/>
            <person name="Schubert V."/>
            <person name="Nelson M."/>
            <person name="Geu-Flores F."/>
            <person name="Crespi M."/>
            <person name="Gallardo-Guerrero K."/>
            <person name="Delaux P.-M."/>
            <person name="Salse J."/>
            <person name="Berges H."/>
            <person name="Guyot R."/>
            <person name="Gouzy J."/>
            <person name="Peret B."/>
        </authorList>
    </citation>
    <scope>NUCLEOTIDE SEQUENCE [LARGE SCALE GENOMIC DNA]</scope>
    <source>
        <strain evidence="3">cv. Amiga</strain>
    </source>
</reference>
<keyword evidence="3" id="KW-1185">Reference proteome</keyword>
<evidence type="ECO:0000256" key="1">
    <source>
        <dbReference type="SAM" id="Phobius"/>
    </source>
</evidence>
<dbReference type="EMBL" id="WOCE01000004">
    <property type="protein sequence ID" value="KAE9615837.1"/>
    <property type="molecule type" value="Genomic_DNA"/>
</dbReference>
<comment type="caution">
    <text evidence="2">The sequence shown here is derived from an EMBL/GenBank/DDBJ whole genome shotgun (WGS) entry which is preliminary data.</text>
</comment>
<keyword evidence="1" id="KW-0812">Transmembrane</keyword>
<dbReference type="Proteomes" id="UP000447434">
    <property type="component" value="Chromosome 4"/>
</dbReference>
<feature type="transmembrane region" description="Helical" evidence="1">
    <location>
        <begin position="30"/>
        <end position="58"/>
    </location>
</feature>